<evidence type="ECO:0000256" key="1">
    <source>
        <dbReference type="ARBA" id="ARBA00023150"/>
    </source>
</evidence>
<evidence type="ECO:0000313" key="5">
    <source>
        <dbReference type="Proteomes" id="UP000826725"/>
    </source>
</evidence>
<dbReference type="PANTHER" id="PTHR22960:SF0">
    <property type="entry name" value="MOLYBDENUM COFACTOR BIOSYNTHESIS PROTEIN 1"/>
    <property type="match status" value="1"/>
</dbReference>
<sequence>MPKDEEDSATFSKTGEILHPSDLLSYEELLRVVRIAVEMGMNKLRLTGGEPLVRRGILDFIHELFRLNGLNEVRLTTNGVLLSDYAERLFSEGVQHINVSLDTLHEKKFQKITGRNYFQKVWEGLLKARDLGFKIKINVVAMKGINDDEFVDFARLALREPFQVRFIEFMPLGEKSSWQKEQFIKTEDIKKSIEEAGDLSPVKNSRAKGPARVYELTDNSGRKGTVGFISPISHHFCDQCNRLRLTSGGQLRSCLLNDMETDLKGLLRNGATDEKLRDSIRQTILNKPKGHSLQEDCEGNGRPSCSGQMSRIGG</sequence>
<accession>A0A8D5JP09</accession>
<keyword evidence="1" id="KW-0501">Molybdenum cofactor biosynthesis</keyword>
<dbReference type="EMBL" id="AP024086">
    <property type="protein sequence ID" value="BCL60755.1"/>
    <property type="molecule type" value="Genomic_DNA"/>
</dbReference>
<evidence type="ECO:0000256" key="2">
    <source>
        <dbReference type="SAM" id="MobiDB-lite"/>
    </source>
</evidence>
<keyword evidence="5" id="KW-1185">Reference proteome</keyword>
<dbReference type="CDD" id="cd21117">
    <property type="entry name" value="Twitch_MoaA"/>
    <property type="match status" value="1"/>
</dbReference>
<dbReference type="GO" id="GO:0061798">
    <property type="term" value="F:GTP 3',8'-cyclase activity"/>
    <property type="evidence" value="ECO:0007669"/>
    <property type="project" value="TreeGrafter"/>
</dbReference>
<dbReference type="InterPro" id="IPR006638">
    <property type="entry name" value="Elp3/MiaA/NifB-like_rSAM"/>
</dbReference>
<dbReference type="GO" id="GO:0061799">
    <property type="term" value="F:cyclic pyranopterin monophosphate synthase activity"/>
    <property type="evidence" value="ECO:0007669"/>
    <property type="project" value="TreeGrafter"/>
</dbReference>
<dbReference type="NCBIfam" id="TIGR02666">
    <property type="entry name" value="moaA"/>
    <property type="match status" value="1"/>
</dbReference>
<dbReference type="KEGG" id="dbk:DGMP_14480"/>
<protein>
    <submittedName>
        <fullName evidence="4">GTP 3',8-cyclase</fullName>
    </submittedName>
</protein>
<dbReference type="InterPro" id="IPR007197">
    <property type="entry name" value="rSAM"/>
</dbReference>
<dbReference type="InterPro" id="IPR013483">
    <property type="entry name" value="MoaA"/>
</dbReference>
<dbReference type="GO" id="GO:0006777">
    <property type="term" value="P:Mo-molybdopterin cofactor biosynthetic process"/>
    <property type="evidence" value="ECO:0007669"/>
    <property type="project" value="UniProtKB-KW"/>
</dbReference>
<reference evidence="4" key="1">
    <citation type="submission" date="2020-09" db="EMBL/GenBank/DDBJ databases">
        <title>Desulfogranum mesoprofundum gen. nov., sp. nov., a novel mesophilic, sulfate-reducing chemolithoautotroph isolated from a deep-sea hydrothermal vent chimney in the Suiyo Seamount.</title>
        <authorList>
            <person name="Hashimoto Y."/>
            <person name="Nakagawa S."/>
        </authorList>
    </citation>
    <scope>NUCLEOTIDE SEQUENCE</scope>
    <source>
        <strain evidence="4">KT2</strain>
    </source>
</reference>
<feature type="region of interest" description="Disordered" evidence="2">
    <location>
        <begin position="288"/>
        <end position="314"/>
    </location>
</feature>
<evidence type="ECO:0000259" key="3">
    <source>
        <dbReference type="PROSITE" id="PS51918"/>
    </source>
</evidence>
<dbReference type="InterPro" id="IPR010505">
    <property type="entry name" value="MoaA_twitch"/>
</dbReference>
<dbReference type="GO" id="GO:0051539">
    <property type="term" value="F:4 iron, 4 sulfur cluster binding"/>
    <property type="evidence" value="ECO:0007669"/>
    <property type="project" value="UniProtKB-KW"/>
</dbReference>
<dbReference type="PANTHER" id="PTHR22960">
    <property type="entry name" value="MOLYBDOPTERIN COFACTOR SYNTHESIS PROTEIN A"/>
    <property type="match status" value="1"/>
</dbReference>
<dbReference type="Pfam" id="PF04055">
    <property type="entry name" value="Radical_SAM"/>
    <property type="match status" value="1"/>
</dbReference>
<dbReference type="Proteomes" id="UP000826725">
    <property type="component" value="Chromosome"/>
</dbReference>
<dbReference type="PROSITE" id="PS51918">
    <property type="entry name" value="RADICAL_SAM"/>
    <property type="match status" value="1"/>
</dbReference>
<organism evidence="4 5">
    <name type="scientific">Desulfomarina profundi</name>
    <dbReference type="NCBI Taxonomy" id="2772557"/>
    <lineage>
        <taxon>Bacteria</taxon>
        <taxon>Pseudomonadati</taxon>
        <taxon>Thermodesulfobacteriota</taxon>
        <taxon>Desulfobulbia</taxon>
        <taxon>Desulfobulbales</taxon>
        <taxon>Desulfobulbaceae</taxon>
        <taxon>Desulfomarina</taxon>
    </lineage>
</organism>
<evidence type="ECO:0000313" key="4">
    <source>
        <dbReference type="EMBL" id="BCL60755.1"/>
    </source>
</evidence>
<dbReference type="AlphaFoldDB" id="A0A8D5JP09"/>
<feature type="domain" description="Radical SAM core" evidence="3">
    <location>
        <begin position="1"/>
        <end position="202"/>
    </location>
</feature>
<dbReference type="InterPro" id="IPR050105">
    <property type="entry name" value="MoCo_biosynth_MoaA/MoaC"/>
</dbReference>
<dbReference type="Pfam" id="PF06463">
    <property type="entry name" value="Mob_synth_C"/>
    <property type="match status" value="1"/>
</dbReference>
<name>A0A8D5JP09_9BACT</name>
<gene>
    <name evidence="4" type="primary">moaA</name>
    <name evidence="4" type="ORF">DGMP_14480</name>
</gene>
<dbReference type="CDD" id="cd01335">
    <property type="entry name" value="Radical_SAM"/>
    <property type="match status" value="1"/>
</dbReference>
<dbReference type="SMART" id="SM00729">
    <property type="entry name" value="Elp3"/>
    <property type="match status" value="1"/>
</dbReference>
<proteinExistence type="predicted"/>
<feature type="compositionally biased region" description="Polar residues" evidence="2">
    <location>
        <begin position="303"/>
        <end position="314"/>
    </location>
</feature>
<dbReference type="GO" id="GO:0046872">
    <property type="term" value="F:metal ion binding"/>
    <property type="evidence" value="ECO:0007669"/>
    <property type="project" value="InterPro"/>
</dbReference>